<gene>
    <name evidence="3" type="ORF">RRG08_002031</name>
</gene>
<dbReference type="Proteomes" id="UP001283361">
    <property type="component" value="Unassembled WGS sequence"/>
</dbReference>
<dbReference type="InterPro" id="IPR036056">
    <property type="entry name" value="Fibrinogen-like_C"/>
</dbReference>
<dbReference type="AlphaFoldDB" id="A0AAE1CKF7"/>
<dbReference type="InterPro" id="IPR002181">
    <property type="entry name" value="Fibrinogen_a/b/g_C_dom"/>
</dbReference>
<keyword evidence="1" id="KW-0732">Signal</keyword>
<feature type="chain" id="PRO_5042196678" description="Fibrinogen C-terminal domain-containing protein" evidence="1">
    <location>
        <begin position="20"/>
        <end position="469"/>
    </location>
</feature>
<dbReference type="Gene3D" id="3.90.215.10">
    <property type="entry name" value="Gamma Fibrinogen, chain A, domain 1"/>
    <property type="match status" value="1"/>
</dbReference>
<dbReference type="InterPro" id="IPR050373">
    <property type="entry name" value="Fibrinogen_C-term_domain"/>
</dbReference>
<dbReference type="InterPro" id="IPR014716">
    <property type="entry name" value="Fibrinogen_a/b/g_C_1"/>
</dbReference>
<dbReference type="SMART" id="SM00186">
    <property type="entry name" value="FBG"/>
    <property type="match status" value="1"/>
</dbReference>
<dbReference type="Pfam" id="PF00147">
    <property type="entry name" value="Fibrinogen_C"/>
    <property type="match status" value="1"/>
</dbReference>
<dbReference type="PROSITE" id="PS51406">
    <property type="entry name" value="FIBRINOGEN_C_2"/>
    <property type="match status" value="1"/>
</dbReference>
<accession>A0AAE1CKF7</accession>
<dbReference type="EMBL" id="JAWDGP010007805">
    <property type="protein sequence ID" value="KAK3704131.1"/>
    <property type="molecule type" value="Genomic_DNA"/>
</dbReference>
<comment type="caution">
    <text evidence="3">The sequence shown here is derived from an EMBL/GenBank/DDBJ whole genome shotgun (WGS) entry which is preliminary data.</text>
</comment>
<organism evidence="3 4">
    <name type="scientific">Elysia crispata</name>
    <name type="common">lettuce slug</name>
    <dbReference type="NCBI Taxonomy" id="231223"/>
    <lineage>
        <taxon>Eukaryota</taxon>
        <taxon>Metazoa</taxon>
        <taxon>Spiralia</taxon>
        <taxon>Lophotrochozoa</taxon>
        <taxon>Mollusca</taxon>
        <taxon>Gastropoda</taxon>
        <taxon>Heterobranchia</taxon>
        <taxon>Euthyneura</taxon>
        <taxon>Panpulmonata</taxon>
        <taxon>Sacoglossa</taxon>
        <taxon>Placobranchoidea</taxon>
        <taxon>Plakobranchidae</taxon>
        <taxon>Elysia</taxon>
    </lineage>
</organism>
<proteinExistence type="predicted"/>
<feature type="signal peptide" evidence="1">
    <location>
        <begin position="1"/>
        <end position="19"/>
    </location>
</feature>
<evidence type="ECO:0000256" key="1">
    <source>
        <dbReference type="SAM" id="SignalP"/>
    </source>
</evidence>
<evidence type="ECO:0000259" key="2">
    <source>
        <dbReference type="PROSITE" id="PS51406"/>
    </source>
</evidence>
<protein>
    <recommendedName>
        <fullName evidence="2">Fibrinogen C-terminal domain-containing protein</fullName>
    </recommendedName>
</protein>
<dbReference type="PANTHER" id="PTHR19143">
    <property type="entry name" value="FIBRINOGEN/TENASCIN/ANGIOPOEITIN"/>
    <property type="match status" value="1"/>
</dbReference>
<keyword evidence="4" id="KW-1185">Reference proteome</keyword>
<reference evidence="3" key="1">
    <citation type="journal article" date="2023" name="G3 (Bethesda)">
        <title>A reference genome for the long-term kleptoplast-retaining sea slug Elysia crispata morphotype clarki.</title>
        <authorList>
            <person name="Eastman K.E."/>
            <person name="Pendleton A.L."/>
            <person name="Shaikh M.A."/>
            <person name="Suttiyut T."/>
            <person name="Ogas R."/>
            <person name="Tomko P."/>
            <person name="Gavelis G."/>
            <person name="Widhalm J.R."/>
            <person name="Wisecaver J.H."/>
        </authorList>
    </citation>
    <scope>NUCLEOTIDE SEQUENCE</scope>
    <source>
        <strain evidence="3">ECLA1</strain>
    </source>
</reference>
<name>A0AAE1CKF7_9GAST</name>
<dbReference type="SUPFAM" id="SSF56496">
    <property type="entry name" value="Fibrinogen C-terminal domain-like"/>
    <property type="match status" value="1"/>
</dbReference>
<sequence length="469" mass="52625">MDRGLRMITLFLLVHCYQGGRNVCGVLICEEFAISNISSTPDTDQTGSNVVVSNIQSMSVYKITTKSSVNAQSKREVLVGSLTSKASSLSRVADGRKIDGVLEAGRATMRIELVKQDDCQAEFLCHVRGLDTQGREVMSSANLIQQLDHYRNKVYDRSLMPAVYLQLLTSFQQLITQSANSKVSSELEQFRTEAKADILGSLDTMGQRYEREQKEALKNVSESFDRTLNDTAGLLSSMESELDLFKTYGQMSLVTLRNESEAIREMLTSREVSAPCLRNDTTTKTKNVPNPIPFFRRVACERGMNGGVNGTYPEYILTTQFTIHRKILCDTQTDGGGWTVIQSGYELSVDFKGRTQGDQFAQYETFKIMDESNNYRLLLGQHVAGTTNEDSTSGLANHNNQDFTTVDRENDGTPFNCAETNQGGWWYSNCGFANFSSRLPPKYNTGIISYRSADQYYYPIFVEIKMRLL</sequence>
<feature type="domain" description="Fibrinogen C-terminal" evidence="2">
    <location>
        <begin position="339"/>
        <end position="469"/>
    </location>
</feature>
<evidence type="ECO:0000313" key="3">
    <source>
        <dbReference type="EMBL" id="KAK3704131.1"/>
    </source>
</evidence>
<dbReference type="GO" id="GO:0005615">
    <property type="term" value="C:extracellular space"/>
    <property type="evidence" value="ECO:0007669"/>
    <property type="project" value="TreeGrafter"/>
</dbReference>
<evidence type="ECO:0000313" key="4">
    <source>
        <dbReference type="Proteomes" id="UP001283361"/>
    </source>
</evidence>